<evidence type="ECO:0000313" key="1">
    <source>
        <dbReference type="EMBL" id="KAI9899987.1"/>
    </source>
</evidence>
<protein>
    <submittedName>
        <fullName evidence="1">Uncharacterized protein</fullName>
    </submittedName>
</protein>
<reference evidence="1" key="1">
    <citation type="submission" date="2022-10" db="EMBL/GenBank/DDBJ databases">
        <title>Complete Genome of Trichothecium roseum strain YXFP-22015, a Plant Pathogen Isolated from Citrus.</title>
        <authorList>
            <person name="Wang Y."/>
            <person name="Zhu L."/>
        </authorList>
    </citation>
    <scope>NUCLEOTIDE SEQUENCE</scope>
    <source>
        <strain evidence="1">YXFP-22015</strain>
    </source>
</reference>
<accession>A0ACC0V127</accession>
<proteinExistence type="predicted"/>
<comment type="caution">
    <text evidence="1">The sequence shown here is derived from an EMBL/GenBank/DDBJ whole genome shotgun (WGS) entry which is preliminary data.</text>
</comment>
<dbReference type="EMBL" id="CM047943">
    <property type="protein sequence ID" value="KAI9899987.1"/>
    <property type="molecule type" value="Genomic_DNA"/>
</dbReference>
<name>A0ACC0V127_9HYPO</name>
<evidence type="ECO:0000313" key="2">
    <source>
        <dbReference type="Proteomes" id="UP001163324"/>
    </source>
</evidence>
<organism evidence="1 2">
    <name type="scientific">Trichothecium roseum</name>
    <dbReference type="NCBI Taxonomy" id="47278"/>
    <lineage>
        <taxon>Eukaryota</taxon>
        <taxon>Fungi</taxon>
        <taxon>Dikarya</taxon>
        <taxon>Ascomycota</taxon>
        <taxon>Pezizomycotina</taxon>
        <taxon>Sordariomycetes</taxon>
        <taxon>Hypocreomycetidae</taxon>
        <taxon>Hypocreales</taxon>
        <taxon>Hypocreales incertae sedis</taxon>
        <taxon>Trichothecium</taxon>
    </lineage>
</organism>
<keyword evidence="2" id="KW-1185">Reference proteome</keyword>
<gene>
    <name evidence="1" type="ORF">N3K66_004249</name>
</gene>
<dbReference type="Proteomes" id="UP001163324">
    <property type="component" value="Chromosome 4"/>
</dbReference>
<sequence length="267" mass="30300">MQQLNLPVYEYARDMGEALAILHWAAHINAYDVEFVIGSEPWYVDDKDGGDTAGAAERRGSPGAPDLGPEADFSKRLTRMWVLDFNLYSRLPMDRLEEPGVADAILGMLVLGVFENDPYYPLPLAEAPGDRKMREEFRATYISMAKKILDKDNNRWAVWANGENSPERFVTVCIEREKKNLDEGKGHGHREESNTCSRAQSPRSRPRHMKLRWPGRWKGPDGLGQAALENQKKKKKLQEVVLVTTKCSSLLLFSPQYLYVFSACIPL</sequence>